<feature type="compositionally biased region" description="Basic and acidic residues" evidence="1">
    <location>
        <begin position="700"/>
        <end position="716"/>
    </location>
</feature>
<feature type="region of interest" description="Disordered" evidence="1">
    <location>
        <begin position="1513"/>
        <end position="1552"/>
    </location>
</feature>
<evidence type="ECO:0000313" key="4">
    <source>
        <dbReference type="Proteomes" id="UP000673552"/>
    </source>
</evidence>
<feature type="compositionally biased region" description="Low complexity" evidence="1">
    <location>
        <begin position="1513"/>
        <end position="1534"/>
    </location>
</feature>
<feature type="region of interest" description="Disordered" evidence="1">
    <location>
        <begin position="843"/>
        <end position="952"/>
    </location>
</feature>
<reference evidence="4" key="1">
    <citation type="journal article" date="2021" name="Microbiol. Resour. Announc.">
        <title>LGAAP: Leishmaniinae Genome Assembly and Annotation Pipeline.</title>
        <authorList>
            <person name="Almutairi H."/>
            <person name="Urbaniak M.D."/>
            <person name="Bates M.D."/>
            <person name="Jariyapan N."/>
            <person name="Kwakye-Nuako G."/>
            <person name="Thomaz-Soccol V."/>
            <person name="Al-Salem W.S."/>
            <person name="Dillon R.J."/>
            <person name="Bates P.A."/>
            <person name="Gatherer D."/>
        </authorList>
    </citation>
    <scope>NUCLEOTIDE SEQUENCE [LARGE SCALE GENOMIC DNA]</scope>
</reference>
<feature type="region of interest" description="Disordered" evidence="1">
    <location>
        <begin position="189"/>
        <end position="209"/>
    </location>
</feature>
<feature type="region of interest" description="Disordered" evidence="1">
    <location>
        <begin position="111"/>
        <end position="131"/>
    </location>
</feature>
<feature type="region of interest" description="Disordered" evidence="1">
    <location>
        <begin position="237"/>
        <end position="313"/>
    </location>
</feature>
<dbReference type="SMART" id="SM00577">
    <property type="entry name" value="CPDc"/>
    <property type="match status" value="1"/>
</dbReference>
<feature type="compositionally biased region" description="Polar residues" evidence="1">
    <location>
        <begin position="925"/>
        <end position="941"/>
    </location>
</feature>
<sequence length="1643" mass="173076">MPKGSDSRQTSENSESADALRSNEPRRLSAVTKRSCPADLPFHSDTSAVLSNPTSTATGSSRPRSKGGRDDDSSCTKLRCVVRKRLGSAEASARGVTLQAAHARQASSMGVAEASVTSPRHSLAGTGEASYARTSTTTSSLTAEILSPIHVRLGSVALATTAAHSFPQQVPFLRIPTPASRMARKLEPSTVGHHSDLPVPPPETSAAEATRTPCLMPAASSTNSEHRTDVELALLSAELPLSGTDPKEEQSLRGEEKNGAVEVGRHQAPNPAQRADKSPGAPVSEGSGAKGADETSEARTEAPLSPPFLLDVDPVPSLAQRRCLTDPAPHINGRKQRSSITQNLCTVTFEIADDEPSRELPSPAILRSSSHSLAERLVRATSATHKPRSLSVLCHAPSQLMGTPSSAPQTPQRNGIVTEARDCDLSTLECSRSNEGSLTASSSAEAASTALGASLPVTSSSSQANGLVSRSTPVHMAQPASAFLPQSSASAPTPPHTPGPSAETHCLASATATLCLGAVNGRAEVLPSILQQRRRASCSAPRRDLLVDHFPSSGSRSPSAVEAVHSPAPAQAPSLVSISSEASAKTTATAPAPRRSSSAPSSPHTPAASSSASVVSVHDNMGAEISVGRSTPMLTPPRTMPELRTVESLAAWADSEGSLSSSRSGSCFTPRESFAVLPEDLPALRQRTEEDVGRTCTLPDDDHTSNRALKRDEARISSEAVSEPEGEERSAVMYSADASGLHHEGTEDDEVMKSSAGEPYRGTVANGHAHITPCLHSTEQEQQRHSETLCTLANKDSAVITAFLQSPEALMRGGERTGVERDGSAVDGVSDAACDAADRKATQLVTKSSRKRPPIVAALPQASKTALVARASRARPEGGPPARDTGRVSASTTQRSDTSESTGSQCRASVSAASPPGAKAREASQPVSLTSGQTNGSSIRISSPPGRAAGEEGPVAKFTRALTCNALSGAVAFRATTVSNTLFPAAGGSGAHSSSREPRRRSSLPIITTSGGPERAPRTAYRRGDGTSGLLNGAGTLPPHNMAATASENLLPPLFSEQEAANTITIVFDLDETLCNNRCPTGTILRPGAELLLRTLRGLCPSPRYKLIDFQTRSQRASSRLYDEAMYRMGVTPPYRSRVAQRQSANGYHNTGNAATAEAAATCGANTPRVAKGSPADDTCNTGEARPATARDKNPLRLELVLWTASEETLARRAMCHIDPMSKIFDEAIYRDPRWYRDTHYTKELSRLGRCMERVVIVENSIDSVTRNRRNAILVTSFVRNRLDRQLFLVREVLRDWVRSMKMKLAEQQYAARAASAQQESIEVTTALDVQPRTVKDAVDCRAAESEEEGGESPVPPHSTPTPTGDGRSERVPASADEAGTHTRRGNPVHDNPGDVSLRGAVPRVTVSVPYQPSTRALSVSSSPLPSAPRPLSAMACRAPNIAEFLKHHRLIFPESNFLRFQLTGEIMTHLQTTESTLIAAALSQPPAAVEPADTRVARYPSRGFPRAARATSALVSASPSPATPVATKAAAVANPEGPSPRTSHSRAAGRELPSGVLATMDGATAAATRQRAFNEVDAVRIPAPALALGPPLGVPAARATRDSGPSSSRYSDMTRGADVHRDPLRLQYAALAAPKRPVRNAS</sequence>
<keyword evidence="4" id="KW-1185">Reference proteome</keyword>
<evidence type="ECO:0000313" key="3">
    <source>
        <dbReference type="EMBL" id="KAG5469352.1"/>
    </source>
</evidence>
<feature type="region of interest" description="Disordered" evidence="1">
    <location>
        <begin position="1168"/>
        <end position="1189"/>
    </location>
</feature>
<dbReference type="KEGG" id="lmat:92512662"/>
<feature type="compositionally biased region" description="Low complexity" evidence="1">
    <location>
        <begin position="577"/>
        <end position="613"/>
    </location>
</feature>
<reference evidence="4" key="2">
    <citation type="journal article" date="2021" name="Sci. Data">
        <title>Chromosome-scale genome sequencing, assembly and annotation of six genomes from subfamily Leishmaniinae.</title>
        <authorList>
            <person name="Almutairi H."/>
            <person name="Urbaniak M.D."/>
            <person name="Bates M.D."/>
            <person name="Jariyapan N."/>
            <person name="Kwakye-Nuako G."/>
            <person name="Thomaz Soccol V."/>
            <person name="Al-Salem W.S."/>
            <person name="Dillon R.J."/>
            <person name="Bates P.A."/>
            <person name="Gatherer D."/>
        </authorList>
    </citation>
    <scope>NUCLEOTIDE SEQUENCE [LARGE SCALE GENOMIC DNA]</scope>
</reference>
<dbReference type="InterPro" id="IPR023214">
    <property type="entry name" value="HAD_sf"/>
</dbReference>
<feature type="region of interest" description="Disordered" evidence="1">
    <location>
        <begin position="549"/>
        <end position="615"/>
    </location>
</feature>
<dbReference type="Proteomes" id="UP000673552">
    <property type="component" value="Unassembled WGS sequence"/>
</dbReference>
<feature type="compositionally biased region" description="Basic and acidic residues" evidence="1">
    <location>
        <begin position="245"/>
        <end position="265"/>
    </location>
</feature>
<dbReference type="PANTHER" id="PTHR12210">
    <property type="entry name" value="DULLARD PROTEIN PHOSPHATASE"/>
    <property type="match status" value="1"/>
</dbReference>
<feature type="region of interest" description="Disordered" evidence="1">
    <location>
        <begin position="1"/>
        <end position="74"/>
    </location>
</feature>
<organism evidence="3 4">
    <name type="scientific">Leishmania martiniquensis</name>
    <dbReference type="NCBI Taxonomy" id="1580590"/>
    <lineage>
        <taxon>Eukaryota</taxon>
        <taxon>Discoba</taxon>
        <taxon>Euglenozoa</taxon>
        <taxon>Kinetoplastea</taxon>
        <taxon>Metakinetoplastina</taxon>
        <taxon>Trypanosomatida</taxon>
        <taxon>Trypanosomatidae</taxon>
        <taxon>Leishmaniinae</taxon>
        <taxon>Leishmania</taxon>
    </lineage>
</organism>
<feature type="compositionally biased region" description="Polar residues" evidence="1">
    <location>
        <begin position="888"/>
        <end position="912"/>
    </location>
</feature>
<evidence type="ECO:0000256" key="1">
    <source>
        <dbReference type="SAM" id="MobiDB-lite"/>
    </source>
</evidence>
<dbReference type="PROSITE" id="PS50969">
    <property type="entry name" value="FCP1"/>
    <property type="match status" value="1"/>
</dbReference>
<dbReference type="InterPro" id="IPR036412">
    <property type="entry name" value="HAD-like_sf"/>
</dbReference>
<dbReference type="RefSeq" id="XP_067175525.1">
    <property type="nucleotide sequence ID" value="XM_067320150.1"/>
</dbReference>
<feature type="compositionally biased region" description="Polar residues" evidence="1">
    <location>
        <begin position="44"/>
        <end position="62"/>
    </location>
</feature>
<feature type="compositionally biased region" description="Polar residues" evidence="1">
    <location>
        <begin position="7"/>
        <end position="16"/>
    </location>
</feature>
<accession>A0A836GKH2</accession>
<dbReference type="SUPFAM" id="SSF56784">
    <property type="entry name" value="HAD-like"/>
    <property type="match status" value="1"/>
</dbReference>
<evidence type="ECO:0000259" key="2">
    <source>
        <dbReference type="PROSITE" id="PS50969"/>
    </source>
</evidence>
<gene>
    <name evidence="3" type="ORF">LSCM1_02567</name>
</gene>
<feature type="compositionally biased region" description="Basic and acidic residues" evidence="1">
    <location>
        <begin position="291"/>
        <end position="300"/>
    </location>
</feature>
<feature type="region of interest" description="Disordered" evidence="1">
    <location>
        <begin position="485"/>
        <end position="504"/>
    </location>
</feature>
<proteinExistence type="predicted"/>
<feature type="region of interest" description="Disordered" evidence="1">
    <location>
        <begin position="1341"/>
        <end position="1401"/>
    </location>
</feature>
<feature type="region of interest" description="Disordered" evidence="1">
    <location>
        <begin position="689"/>
        <end position="731"/>
    </location>
</feature>
<name>A0A836GKH2_9TRYP</name>
<feature type="region of interest" description="Disordered" evidence="1">
    <location>
        <begin position="1595"/>
        <end position="1622"/>
    </location>
</feature>
<dbReference type="GeneID" id="92512662"/>
<comment type="caution">
    <text evidence="3">The sequence shown here is derived from an EMBL/GenBank/DDBJ whole genome shotgun (WGS) entry which is preliminary data.</text>
</comment>
<feature type="domain" description="FCP1 homology" evidence="2">
    <location>
        <begin position="1059"/>
        <end position="1297"/>
    </location>
</feature>
<feature type="region of interest" description="Disordered" evidence="1">
    <location>
        <begin position="984"/>
        <end position="1027"/>
    </location>
</feature>
<dbReference type="InterPro" id="IPR050365">
    <property type="entry name" value="TIM50"/>
</dbReference>
<dbReference type="InterPro" id="IPR004274">
    <property type="entry name" value="FCP1_dom"/>
</dbReference>
<dbReference type="OrthoDB" id="277011at2759"/>
<dbReference type="Gene3D" id="3.40.50.1000">
    <property type="entry name" value="HAD superfamily/HAD-like"/>
    <property type="match status" value="1"/>
</dbReference>
<dbReference type="FunFam" id="3.40.50.1000:FF:000388">
    <property type="entry name" value="Uncharacterized protein"/>
    <property type="match status" value="1"/>
</dbReference>
<dbReference type="Pfam" id="PF03031">
    <property type="entry name" value="NIF"/>
    <property type="match status" value="1"/>
</dbReference>
<dbReference type="EMBL" id="JAFEUZ010000033">
    <property type="protein sequence ID" value="KAG5469352.1"/>
    <property type="molecule type" value="Genomic_DNA"/>
</dbReference>
<protein>
    <recommendedName>
        <fullName evidence="2">FCP1 homology domain-containing protein</fullName>
    </recommendedName>
</protein>